<evidence type="ECO:0000256" key="2">
    <source>
        <dbReference type="ARBA" id="ARBA00023157"/>
    </source>
</evidence>
<dbReference type="GO" id="GO:1903979">
    <property type="term" value="P:negative regulation of microglial cell activation"/>
    <property type="evidence" value="ECO:0007669"/>
    <property type="project" value="TreeGrafter"/>
</dbReference>
<keyword evidence="2" id="KW-1015">Disulfide bond</keyword>
<dbReference type="Pfam" id="PF00031">
    <property type="entry name" value="Cystatin"/>
    <property type="match status" value="1"/>
</dbReference>
<feature type="region of interest" description="Disordered" evidence="3">
    <location>
        <begin position="57"/>
        <end position="76"/>
    </location>
</feature>
<dbReference type="InterPro" id="IPR042886">
    <property type="entry name" value="Cystatin-F"/>
</dbReference>
<evidence type="ECO:0000256" key="3">
    <source>
        <dbReference type="SAM" id="MobiDB-lite"/>
    </source>
</evidence>
<reference evidence="5" key="3">
    <citation type="submission" date="2025-09" db="UniProtKB">
        <authorList>
            <consortium name="Ensembl"/>
        </authorList>
    </citation>
    <scope>IDENTIFICATION</scope>
</reference>
<dbReference type="InParanoid" id="I3JJA8"/>
<evidence type="ECO:0000313" key="6">
    <source>
        <dbReference type="Proteomes" id="UP000005207"/>
    </source>
</evidence>
<dbReference type="CDD" id="cd00042">
    <property type="entry name" value="CY"/>
    <property type="match status" value="1"/>
</dbReference>
<evidence type="ECO:0000256" key="1">
    <source>
        <dbReference type="ARBA" id="ARBA00009403"/>
    </source>
</evidence>
<dbReference type="GO" id="GO:0005770">
    <property type="term" value="C:late endosome"/>
    <property type="evidence" value="ECO:0007669"/>
    <property type="project" value="TreeGrafter"/>
</dbReference>
<dbReference type="InterPro" id="IPR000010">
    <property type="entry name" value="Cystatin_dom"/>
</dbReference>
<dbReference type="GO" id="GO:0005764">
    <property type="term" value="C:lysosome"/>
    <property type="evidence" value="ECO:0007669"/>
    <property type="project" value="TreeGrafter"/>
</dbReference>
<evidence type="ECO:0000313" key="5">
    <source>
        <dbReference type="Ensembl" id="ENSONIP00000008952.2"/>
    </source>
</evidence>
<dbReference type="GO" id="GO:0005783">
    <property type="term" value="C:endoplasmic reticulum"/>
    <property type="evidence" value="ECO:0007669"/>
    <property type="project" value="TreeGrafter"/>
</dbReference>
<dbReference type="InterPro" id="IPR046350">
    <property type="entry name" value="Cystatin_sf"/>
</dbReference>
<reference evidence="5" key="2">
    <citation type="submission" date="2025-08" db="UniProtKB">
        <authorList>
            <consortium name="Ensembl"/>
        </authorList>
    </citation>
    <scope>IDENTIFICATION</scope>
</reference>
<accession>I3JJA8</accession>
<organism evidence="5 6">
    <name type="scientific">Oreochromis niloticus</name>
    <name type="common">Nile tilapia</name>
    <name type="synonym">Tilapia nilotica</name>
    <dbReference type="NCBI Taxonomy" id="8128"/>
    <lineage>
        <taxon>Eukaryota</taxon>
        <taxon>Metazoa</taxon>
        <taxon>Chordata</taxon>
        <taxon>Craniata</taxon>
        <taxon>Vertebrata</taxon>
        <taxon>Euteleostomi</taxon>
        <taxon>Actinopterygii</taxon>
        <taxon>Neopterygii</taxon>
        <taxon>Teleostei</taxon>
        <taxon>Neoteleostei</taxon>
        <taxon>Acanthomorphata</taxon>
        <taxon>Ovalentaria</taxon>
        <taxon>Cichlomorphae</taxon>
        <taxon>Cichliformes</taxon>
        <taxon>Cichlidae</taxon>
        <taxon>African cichlids</taxon>
        <taxon>Pseudocrenilabrinae</taxon>
        <taxon>Oreochromini</taxon>
        <taxon>Oreochromis</taxon>
    </lineage>
</organism>
<sequence>MFLSAGVKKQSGFGDKGGSPPLSPAGNAAEASPSGEPLKCGVKNVRGVIDDFEVTLASGRDHRPSMPGSPHNISKNDRGLQQVVLNAAYFFNNESNDAFLFKPATIDRAQKQIVKGVRYIADFQISRTVCHKRDKDNNLSRCDFQPPGPLHQVFQCHIDVWMIPWEKPQKKNFNLLCKQ</sequence>
<dbReference type="AlphaFoldDB" id="I3JJA8"/>
<dbReference type="HOGENOM" id="CLU_118168_0_1_1"/>
<proteinExistence type="inferred from homology"/>
<reference evidence="6" key="1">
    <citation type="submission" date="2012-01" db="EMBL/GenBank/DDBJ databases">
        <title>The Genome Sequence of Oreochromis niloticus (Nile Tilapia).</title>
        <authorList>
            <consortium name="Broad Institute Genome Assembly Team"/>
            <consortium name="Broad Institute Sequencing Platform"/>
            <person name="Di Palma F."/>
            <person name="Johnson J."/>
            <person name="Lander E.S."/>
            <person name="Lindblad-Toh K."/>
        </authorList>
    </citation>
    <scope>NUCLEOTIDE SEQUENCE [LARGE SCALE GENOMIC DNA]</scope>
</reference>
<gene>
    <name evidence="5" type="primary">CST7</name>
</gene>
<dbReference type="GO" id="GO:0006955">
    <property type="term" value="P:immune response"/>
    <property type="evidence" value="ECO:0007669"/>
    <property type="project" value="InterPro"/>
</dbReference>
<evidence type="ECO:0000259" key="4">
    <source>
        <dbReference type="SMART" id="SM00043"/>
    </source>
</evidence>
<dbReference type="SUPFAM" id="SSF54403">
    <property type="entry name" value="Cystatin/monellin"/>
    <property type="match status" value="1"/>
</dbReference>
<feature type="domain" description="Cystatin" evidence="4">
    <location>
        <begin position="65"/>
        <end position="178"/>
    </location>
</feature>
<dbReference type="PANTHER" id="PTHR47141:SF1">
    <property type="entry name" value="CYSTATIN-F"/>
    <property type="match status" value="1"/>
</dbReference>
<dbReference type="PANTHER" id="PTHR47141">
    <property type="entry name" value="CYSTATIN-F"/>
    <property type="match status" value="1"/>
</dbReference>
<dbReference type="GeneTree" id="ENSGT00940000160277"/>
<dbReference type="GO" id="GO:0004869">
    <property type="term" value="F:cysteine-type endopeptidase inhibitor activity"/>
    <property type="evidence" value="ECO:0007669"/>
    <property type="project" value="InterPro"/>
</dbReference>
<dbReference type="eggNOG" id="ENOG502S5CP">
    <property type="taxonomic scope" value="Eukaryota"/>
</dbReference>
<comment type="similarity">
    <text evidence="1">Belongs to the cystatin family.</text>
</comment>
<feature type="region of interest" description="Disordered" evidence="3">
    <location>
        <begin position="1"/>
        <end position="37"/>
    </location>
</feature>
<protein>
    <submittedName>
        <fullName evidence="5">Cystatin F</fullName>
    </submittedName>
</protein>
<dbReference type="Ensembl" id="ENSONIT00000008957.2">
    <property type="protein sequence ID" value="ENSONIP00000008952.2"/>
    <property type="gene ID" value="ENSONIG00000007095.2"/>
</dbReference>
<dbReference type="FunFam" id="3.10.450.10:FF:000004">
    <property type="entry name" value="Cystatin C"/>
    <property type="match status" value="1"/>
</dbReference>
<dbReference type="SMART" id="SM00043">
    <property type="entry name" value="CY"/>
    <property type="match status" value="1"/>
</dbReference>
<dbReference type="Proteomes" id="UP000005207">
    <property type="component" value="Linkage group LG13"/>
</dbReference>
<dbReference type="STRING" id="8128.ENSONIP00000008952"/>
<dbReference type="GO" id="GO:0031643">
    <property type="term" value="P:positive regulation of myelination"/>
    <property type="evidence" value="ECO:0007669"/>
    <property type="project" value="TreeGrafter"/>
</dbReference>
<dbReference type="Gene3D" id="3.10.450.10">
    <property type="match status" value="1"/>
</dbReference>
<name>I3JJA8_ORENI</name>
<dbReference type="GO" id="GO:0005615">
    <property type="term" value="C:extracellular space"/>
    <property type="evidence" value="ECO:0007669"/>
    <property type="project" value="TreeGrafter"/>
</dbReference>
<dbReference type="GO" id="GO:0005794">
    <property type="term" value="C:Golgi apparatus"/>
    <property type="evidence" value="ECO:0007669"/>
    <property type="project" value="TreeGrafter"/>
</dbReference>
<keyword evidence="6" id="KW-1185">Reference proteome</keyword>